<gene>
    <name evidence="1" type="ORF">SAMN05421733_105136</name>
</gene>
<dbReference type="RefSeq" id="WP_171258551.1">
    <property type="nucleotide sequence ID" value="NZ_FMYL01000005.1"/>
</dbReference>
<proteinExistence type="predicted"/>
<dbReference type="EMBL" id="FMYL01000005">
    <property type="protein sequence ID" value="SDB92905.1"/>
    <property type="molecule type" value="Genomic_DNA"/>
</dbReference>
<name>A0A1G6HG53_9GAMM</name>
<dbReference type="AlphaFoldDB" id="A0A1G6HG53"/>
<evidence type="ECO:0000313" key="1">
    <source>
        <dbReference type="EMBL" id="SDB92905.1"/>
    </source>
</evidence>
<accession>A0A1G6HG53</accession>
<dbReference type="STRING" id="1219383.SAMN05421733_105136"/>
<protein>
    <submittedName>
        <fullName evidence="1">Uncharacterized protein</fullName>
    </submittedName>
</protein>
<reference evidence="2" key="1">
    <citation type="submission" date="2016-09" db="EMBL/GenBank/DDBJ databases">
        <authorList>
            <person name="Varghese N."/>
            <person name="Submissions S."/>
        </authorList>
    </citation>
    <scope>NUCLEOTIDE SEQUENCE [LARGE SCALE GENOMIC DNA]</scope>
    <source>
        <strain evidence="2">ANC 4422</strain>
    </source>
</reference>
<dbReference type="NCBIfam" id="NF045613">
    <property type="entry name" value="PA1571_fam"/>
    <property type="match status" value="1"/>
</dbReference>
<evidence type="ECO:0000313" key="2">
    <source>
        <dbReference type="Proteomes" id="UP000242501"/>
    </source>
</evidence>
<organism evidence="1 2">
    <name type="scientific">Acinetobacter boissieri</name>
    <dbReference type="NCBI Taxonomy" id="1219383"/>
    <lineage>
        <taxon>Bacteria</taxon>
        <taxon>Pseudomonadati</taxon>
        <taxon>Pseudomonadota</taxon>
        <taxon>Gammaproteobacteria</taxon>
        <taxon>Moraxellales</taxon>
        <taxon>Moraxellaceae</taxon>
        <taxon>Acinetobacter</taxon>
    </lineage>
</organism>
<dbReference type="InterPro" id="IPR054635">
    <property type="entry name" value="PA1571-like"/>
</dbReference>
<sequence>MQIHDENNMQNNTHHVAEQHAVKNHCFMLDDEGREVPITTTMVQDICIELLKQCRTVKS</sequence>
<keyword evidence="2" id="KW-1185">Reference proteome</keyword>
<dbReference type="Proteomes" id="UP000242501">
    <property type="component" value="Unassembled WGS sequence"/>
</dbReference>